<comment type="caution">
    <text evidence="2">The sequence shown here is derived from an EMBL/GenBank/DDBJ whole genome shotgun (WGS) entry which is preliminary data.</text>
</comment>
<sequence>MSVSTPQQRSHREAPVDQQEALACFKEWLGFLKSHAHLILQLDPGQISLDHQHVLRDAIAHLCPPEKPLRPSTRQTAGRKRGADSFDVKAGPSKGSGAARRRLADGQAKVDIAYQWGRLRQLKTLAIPGFLQRFLREGSQDAFQFIGRDVQIAWQTTQGRAKDIDTSSAYLCACVTIAKDFEDRQDLDAARLIFIQAAIYRMCKVIDPTVDEMQFTGQRLKRSLRDALLAPSDILRRQHPHLTGETALELLHNWIRAGCRIEALRASLSSGALLLLAPFLTRNFLRRKAPLRSDSYNVMVAHLRSLDIATIAQPFDQLAGDVRDLLFKSFHASWEREEAVAGEDSRDGEDRAEAEEEDEEDDVSEEEREK</sequence>
<reference evidence="2 3" key="1">
    <citation type="submission" date="2017-03" db="EMBL/GenBank/DDBJ databases">
        <title>Genomes of endolithic fungi from Antarctica.</title>
        <authorList>
            <person name="Coleine C."/>
            <person name="Masonjones S."/>
            <person name="Stajich J.E."/>
        </authorList>
    </citation>
    <scope>NUCLEOTIDE SEQUENCE [LARGE SCALE GENOMIC DNA]</scope>
    <source>
        <strain evidence="2 3">CCFEE 6315</strain>
    </source>
</reference>
<keyword evidence="3" id="KW-1185">Reference proteome</keyword>
<feature type="region of interest" description="Disordered" evidence="1">
    <location>
        <begin position="65"/>
        <end position="101"/>
    </location>
</feature>
<accession>A0A4U0TQA6</accession>
<dbReference type="EMBL" id="NAJL01000049">
    <property type="protein sequence ID" value="TKA23935.1"/>
    <property type="molecule type" value="Genomic_DNA"/>
</dbReference>
<name>A0A4U0TQA6_9PEZI</name>
<evidence type="ECO:0000313" key="3">
    <source>
        <dbReference type="Proteomes" id="UP000308549"/>
    </source>
</evidence>
<feature type="compositionally biased region" description="Basic and acidic residues" evidence="1">
    <location>
        <begin position="336"/>
        <end position="351"/>
    </location>
</feature>
<organism evidence="2 3">
    <name type="scientific">Salinomyces thailandicus</name>
    <dbReference type="NCBI Taxonomy" id="706561"/>
    <lineage>
        <taxon>Eukaryota</taxon>
        <taxon>Fungi</taxon>
        <taxon>Dikarya</taxon>
        <taxon>Ascomycota</taxon>
        <taxon>Pezizomycotina</taxon>
        <taxon>Dothideomycetes</taxon>
        <taxon>Dothideomycetidae</taxon>
        <taxon>Mycosphaerellales</taxon>
        <taxon>Teratosphaeriaceae</taxon>
        <taxon>Salinomyces</taxon>
    </lineage>
</organism>
<evidence type="ECO:0000313" key="2">
    <source>
        <dbReference type="EMBL" id="TKA23935.1"/>
    </source>
</evidence>
<evidence type="ECO:0000256" key="1">
    <source>
        <dbReference type="SAM" id="MobiDB-lite"/>
    </source>
</evidence>
<gene>
    <name evidence="2" type="ORF">B0A50_06441</name>
</gene>
<protein>
    <submittedName>
        <fullName evidence="2">Uncharacterized protein</fullName>
    </submittedName>
</protein>
<feature type="region of interest" description="Disordered" evidence="1">
    <location>
        <begin position="336"/>
        <end position="370"/>
    </location>
</feature>
<dbReference type="AlphaFoldDB" id="A0A4U0TQA6"/>
<feature type="compositionally biased region" description="Acidic residues" evidence="1">
    <location>
        <begin position="352"/>
        <end position="370"/>
    </location>
</feature>
<proteinExistence type="predicted"/>
<dbReference type="Proteomes" id="UP000308549">
    <property type="component" value="Unassembled WGS sequence"/>
</dbReference>